<sequence length="289" mass="32196">MFAATFARRARLLHASSPVFKKRKAAESDDLFDEFEIVDESLQKSSEAIPGSQASSGASSSSSTTTGGVRRKLSAEERAAKFSEIVAHMKPRLGRKPQVKEAVRNSHWLQLLQLATTEEQLKEVVELLPQWKESGRDFEFGFAAAFVRRCQELKSQHLALEVFGDFAKFNVPLDIVAARQLLHSLVITHPIHDVMTASAFYNLYGLPPASQDLVSCSIIVDACLRHNTPESNAIADALLPHLRELKSKTPVNVKDTYHRENVWVKAAVDDINRILQKKKQEDLGPLLTA</sequence>
<dbReference type="RefSeq" id="XP_001839666.2">
    <property type="nucleotide sequence ID" value="XM_001839614.2"/>
</dbReference>
<dbReference type="AlphaFoldDB" id="A8P8Z1"/>
<dbReference type="EMBL" id="AACS02000011">
    <property type="protein sequence ID" value="EAU82150.2"/>
    <property type="molecule type" value="Genomic_DNA"/>
</dbReference>
<accession>A8P8Z1</accession>
<reference evidence="2 3" key="1">
    <citation type="journal article" date="2010" name="Proc. Natl. Acad. Sci. U.S.A.">
        <title>Insights into evolution of multicellular fungi from the assembled chromosomes of the mushroom Coprinopsis cinerea (Coprinus cinereus).</title>
        <authorList>
            <person name="Stajich J.E."/>
            <person name="Wilke S.K."/>
            <person name="Ahren D."/>
            <person name="Au C.H."/>
            <person name="Birren B.W."/>
            <person name="Borodovsky M."/>
            <person name="Burns C."/>
            <person name="Canback B."/>
            <person name="Casselton L.A."/>
            <person name="Cheng C.K."/>
            <person name="Deng J."/>
            <person name="Dietrich F.S."/>
            <person name="Fargo D.C."/>
            <person name="Farman M.L."/>
            <person name="Gathman A.C."/>
            <person name="Goldberg J."/>
            <person name="Guigo R."/>
            <person name="Hoegger P.J."/>
            <person name="Hooker J.B."/>
            <person name="Huggins A."/>
            <person name="James T.Y."/>
            <person name="Kamada T."/>
            <person name="Kilaru S."/>
            <person name="Kodira C."/>
            <person name="Kues U."/>
            <person name="Kupfer D."/>
            <person name="Kwan H.S."/>
            <person name="Lomsadze A."/>
            <person name="Li W."/>
            <person name="Lilly W.W."/>
            <person name="Ma L.J."/>
            <person name="Mackey A.J."/>
            <person name="Manning G."/>
            <person name="Martin F."/>
            <person name="Muraguchi H."/>
            <person name="Natvig D.O."/>
            <person name="Palmerini H."/>
            <person name="Ramesh M.A."/>
            <person name="Rehmeyer C.J."/>
            <person name="Roe B.A."/>
            <person name="Shenoy N."/>
            <person name="Stanke M."/>
            <person name="Ter-Hovhannisyan V."/>
            <person name="Tunlid A."/>
            <person name="Velagapudi R."/>
            <person name="Vision T.J."/>
            <person name="Zeng Q."/>
            <person name="Zolan M.E."/>
            <person name="Pukkila P.J."/>
        </authorList>
    </citation>
    <scope>NUCLEOTIDE SEQUENCE [LARGE SCALE GENOMIC DNA]</scope>
    <source>
        <strain evidence="3">Okayama-7 / 130 / ATCC MYA-4618 / FGSC 9003</strain>
    </source>
</reference>
<dbReference type="GeneID" id="6016286"/>
<evidence type="ECO:0000313" key="3">
    <source>
        <dbReference type="Proteomes" id="UP000001861"/>
    </source>
</evidence>
<protein>
    <submittedName>
        <fullName evidence="2">Uncharacterized protein</fullName>
    </submittedName>
</protein>
<dbReference type="InParanoid" id="A8P8Z1"/>
<gene>
    <name evidence="2" type="ORF">CC1G_13123</name>
</gene>
<name>A8P8Z1_COPC7</name>
<dbReference type="HOGENOM" id="CLU_069658_0_0_1"/>
<evidence type="ECO:0000313" key="2">
    <source>
        <dbReference type="EMBL" id="EAU82150.2"/>
    </source>
</evidence>
<feature type="compositionally biased region" description="Low complexity" evidence="1">
    <location>
        <begin position="51"/>
        <end position="68"/>
    </location>
</feature>
<dbReference type="Proteomes" id="UP000001861">
    <property type="component" value="Unassembled WGS sequence"/>
</dbReference>
<feature type="region of interest" description="Disordered" evidence="1">
    <location>
        <begin position="46"/>
        <end position="73"/>
    </location>
</feature>
<dbReference type="eggNOG" id="ENOG502SRY5">
    <property type="taxonomic scope" value="Eukaryota"/>
</dbReference>
<dbReference type="VEuPathDB" id="FungiDB:CC1G_13123"/>
<dbReference type="KEGG" id="cci:CC1G_13123"/>
<dbReference type="OMA" id="WRERSGH"/>
<keyword evidence="3" id="KW-1185">Reference proteome</keyword>
<evidence type="ECO:0000256" key="1">
    <source>
        <dbReference type="SAM" id="MobiDB-lite"/>
    </source>
</evidence>
<proteinExistence type="predicted"/>
<comment type="caution">
    <text evidence="2">The sequence shown here is derived from an EMBL/GenBank/DDBJ whole genome shotgun (WGS) entry which is preliminary data.</text>
</comment>
<organism evidence="2 3">
    <name type="scientific">Coprinopsis cinerea (strain Okayama-7 / 130 / ATCC MYA-4618 / FGSC 9003)</name>
    <name type="common">Inky cap fungus</name>
    <name type="synonym">Hormographiella aspergillata</name>
    <dbReference type="NCBI Taxonomy" id="240176"/>
    <lineage>
        <taxon>Eukaryota</taxon>
        <taxon>Fungi</taxon>
        <taxon>Dikarya</taxon>
        <taxon>Basidiomycota</taxon>
        <taxon>Agaricomycotina</taxon>
        <taxon>Agaricomycetes</taxon>
        <taxon>Agaricomycetidae</taxon>
        <taxon>Agaricales</taxon>
        <taxon>Agaricineae</taxon>
        <taxon>Psathyrellaceae</taxon>
        <taxon>Coprinopsis</taxon>
    </lineage>
</organism>
<dbReference type="OrthoDB" id="565731at2759"/>